<dbReference type="Pfam" id="PF13911">
    <property type="entry name" value="AhpC-TSA_2"/>
    <property type="match status" value="1"/>
</dbReference>
<dbReference type="Gene3D" id="3.40.30.10">
    <property type="entry name" value="Glutaredoxin"/>
    <property type="match status" value="1"/>
</dbReference>
<keyword evidence="2" id="KW-1185">Reference proteome</keyword>
<reference evidence="1 2" key="1">
    <citation type="submission" date="2019-10" db="EMBL/GenBank/DDBJ databases">
        <title>Whole genome shotgun sequence of Acrocarpospora pleiomorpha NBRC 16267.</title>
        <authorList>
            <person name="Ichikawa N."/>
            <person name="Kimura A."/>
            <person name="Kitahashi Y."/>
            <person name="Komaki H."/>
            <person name="Oguchi A."/>
        </authorList>
    </citation>
    <scope>NUCLEOTIDE SEQUENCE [LARGE SCALE GENOMIC DNA]</scope>
    <source>
        <strain evidence="1 2">NBRC 16267</strain>
    </source>
</reference>
<dbReference type="Proteomes" id="UP000377595">
    <property type="component" value="Unassembled WGS sequence"/>
</dbReference>
<dbReference type="CDD" id="cd02970">
    <property type="entry name" value="PRX_like2"/>
    <property type="match status" value="1"/>
</dbReference>
<dbReference type="OrthoDB" id="9809746at2"/>
<sequence length="191" mass="20912">MGATRTAVKHGAVLTARELTAVTGQPIAIPDRERLIHLQFRRFAGCPVCNLHLRSVVRRHEEIEAAGVREVVVFHSPAEELVEHTAHLPFPVIADPGKRLYVEFGVESAARAVLDPRVWGAIVRGIALSAWGILRGRDRAPAARPHGGRFGLPADFLIGRDGHVLAAKYGEHAYDQWSVDELLILASHAPK</sequence>
<dbReference type="RefSeq" id="WP_155343729.1">
    <property type="nucleotide sequence ID" value="NZ_BAAAHM010000012.1"/>
</dbReference>
<evidence type="ECO:0000313" key="2">
    <source>
        <dbReference type="Proteomes" id="UP000377595"/>
    </source>
</evidence>
<dbReference type="SUPFAM" id="SSF52833">
    <property type="entry name" value="Thioredoxin-like"/>
    <property type="match status" value="1"/>
</dbReference>
<protein>
    <submittedName>
        <fullName evidence="1">Alkyl hydroperoxide reductase</fullName>
    </submittedName>
</protein>
<dbReference type="AlphaFoldDB" id="A0A5M3XA68"/>
<gene>
    <name evidence="1" type="ORF">Aple_014920</name>
</gene>
<comment type="caution">
    <text evidence="1">The sequence shown here is derived from an EMBL/GenBank/DDBJ whole genome shotgun (WGS) entry which is preliminary data.</text>
</comment>
<evidence type="ECO:0000313" key="1">
    <source>
        <dbReference type="EMBL" id="GES18597.1"/>
    </source>
</evidence>
<proteinExistence type="predicted"/>
<organism evidence="1 2">
    <name type="scientific">Acrocarpospora pleiomorpha</name>
    <dbReference type="NCBI Taxonomy" id="90975"/>
    <lineage>
        <taxon>Bacteria</taxon>
        <taxon>Bacillati</taxon>
        <taxon>Actinomycetota</taxon>
        <taxon>Actinomycetes</taxon>
        <taxon>Streptosporangiales</taxon>
        <taxon>Streptosporangiaceae</taxon>
        <taxon>Acrocarpospora</taxon>
    </lineage>
</organism>
<name>A0A5M3XA68_9ACTN</name>
<dbReference type="InterPro" id="IPR032801">
    <property type="entry name" value="PXL2A/B/C"/>
</dbReference>
<dbReference type="InterPro" id="IPR036249">
    <property type="entry name" value="Thioredoxin-like_sf"/>
</dbReference>
<accession>A0A5M3XA68</accession>
<dbReference type="EMBL" id="BLAF01000008">
    <property type="protein sequence ID" value="GES18597.1"/>
    <property type="molecule type" value="Genomic_DNA"/>
</dbReference>